<dbReference type="RefSeq" id="XP_009494071.1">
    <property type="nucleotide sequence ID" value="XM_009495796.1"/>
</dbReference>
<protein>
    <recommendedName>
        <fullName evidence="3">Flotillin C-terminal domain-containing protein</fullName>
    </recommendedName>
</protein>
<dbReference type="AlphaFoldDB" id="A0A058ZAE4"/>
<dbReference type="GO" id="GO:0002020">
    <property type="term" value="F:protease binding"/>
    <property type="evidence" value="ECO:0007669"/>
    <property type="project" value="TreeGrafter"/>
</dbReference>
<dbReference type="PANTHER" id="PTHR13806:SF46">
    <property type="entry name" value="FLOTILLIN-1-RELATED"/>
    <property type="match status" value="1"/>
</dbReference>
<evidence type="ECO:0000256" key="2">
    <source>
        <dbReference type="SAM" id="Coils"/>
    </source>
</evidence>
<evidence type="ECO:0000256" key="1">
    <source>
        <dbReference type="RuleBase" id="RU366054"/>
    </source>
</evidence>
<accession>A0A058ZAE4</accession>
<evidence type="ECO:0000259" key="3">
    <source>
        <dbReference type="Pfam" id="PF15975"/>
    </source>
</evidence>
<dbReference type="PANTHER" id="PTHR13806">
    <property type="entry name" value="FLOTILLIN-RELATED"/>
    <property type="match status" value="1"/>
</dbReference>
<dbReference type="GO" id="GO:0072659">
    <property type="term" value="P:protein localization to plasma membrane"/>
    <property type="evidence" value="ECO:0007669"/>
    <property type="project" value="TreeGrafter"/>
</dbReference>
<sequence length="291" mass="31395">MGVSPLRDVSDDSEYLNSLGVKRTAEVKRDARIGEAAANSYAKCRQDTAVLKSKEATDKAETAIREAEMKFRTQKAKYDAEVAAERAKASKAGELQTARTMQEVEQANIEIDAIERRQQILLEEAEVERQHHILQAKVHRVAEANLFRDEQMAEAHYNSTRLLTEVAAHSLLVTGEAEAEVIRIKGQAEAEALALKAKAWASYPRGAHIEQLVQTLPEIVEAVSKPLSKVEDITLVSSGGADADIGAARLTGEVVRIVGQLPTLVQGLTGVDIANTVSGGANASARGGARH</sequence>
<dbReference type="GeneID" id="20526620"/>
<gene>
    <name evidence="4" type="ORF">H696_01895</name>
</gene>
<keyword evidence="5" id="KW-1185">Reference proteome</keyword>
<dbReference type="InterPro" id="IPR031905">
    <property type="entry name" value="Flotillin_C"/>
</dbReference>
<organism evidence="4">
    <name type="scientific">Fonticula alba</name>
    <name type="common">Slime mold</name>
    <dbReference type="NCBI Taxonomy" id="691883"/>
    <lineage>
        <taxon>Eukaryota</taxon>
        <taxon>Rotosphaerida</taxon>
        <taxon>Fonticulaceae</taxon>
        <taxon>Fonticula</taxon>
    </lineage>
</organism>
<dbReference type="eggNOG" id="KOG2668">
    <property type="taxonomic scope" value="Eukaryota"/>
</dbReference>
<feature type="coiled-coil region" evidence="2">
    <location>
        <begin position="97"/>
        <end position="124"/>
    </location>
</feature>
<dbReference type="Proteomes" id="UP000030693">
    <property type="component" value="Unassembled WGS sequence"/>
</dbReference>
<proteinExistence type="inferred from homology"/>
<reference evidence="4" key="1">
    <citation type="submission" date="2013-04" db="EMBL/GenBank/DDBJ databases">
        <title>The Genome Sequence of Fonticula alba ATCC 38817.</title>
        <authorList>
            <consortium name="The Broad Institute Genomics Platform"/>
            <person name="Russ C."/>
            <person name="Cuomo C."/>
            <person name="Burger G."/>
            <person name="Gray M.W."/>
            <person name="Holland P.W.H."/>
            <person name="King N."/>
            <person name="Lang F.B.F."/>
            <person name="Roger A.J."/>
            <person name="Ruiz-Trillo I."/>
            <person name="Brown M."/>
            <person name="Walker B."/>
            <person name="Young S."/>
            <person name="Zeng Q."/>
            <person name="Gargeya S."/>
            <person name="Fitzgerald M."/>
            <person name="Haas B."/>
            <person name="Abouelleil A."/>
            <person name="Allen A.W."/>
            <person name="Alvarado L."/>
            <person name="Arachchi H.M."/>
            <person name="Berlin A.M."/>
            <person name="Chapman S.B."/>
            <person name="Gainer-Dewar J."/>
            <person name="Goldberg J."/>
            <person name="Griggs A."/>
            <person name="Gujja S."/>
            <person name="Hansen M."/>
            <person name="Howarth C."/>
            <person name="Imamovic A."/>
            <person name="Ireland A."/>
            <person name="Larimer J."/>
            <person name="McCowan C."/>
            <person name="Murphy C."/>
            <person name="Pearson M."/>
            <person name="Poon T.W."/>
            <person name="Priest M."/>
            <person name="Roberts A."/>
            <person name="Saif S."/>
            <person name="Shea T."/>
            <person name="Sisk P."/>
            <person name="Sykes S."/>
            <person name="Wortman J."/>
            <person name="Nusbaum C."/>
            <person name="Birren B."/>
        </authorList>
    </citation>
    <scope>NUCLEOTIDE SEQUENCE [LARGE SCALE GENOMIC DNA]</scope>
    <source>
        <strain evidence="4">ATCC 38817</strain>
    </source>
</reference>
<dbReference type="EMBL" id="KB932203">
    <property type="protein sequence ID" value="KCV70948.1"/>
    <property type="molecule type" value="Genomic_DNA"/>
</dbReference>
<dbReference type="InterPro" id="IPR027705">
    <property type="entry name" value="Flotillin_fam"/>
</dbReference>
<evidence type="ECO:0000313" key="4">
    <source>
        <dbReference type="EMBL" id="KCV70948.1"/>
    </source>
</evidence>
<dbReference type="OrthoDB" id="6080404at2759"/>
<dbReference type="GO" id="GO:0005886">
    <property type="term" value="C:plasma membrane"/>
    <property type="evidence" value="ECO:0007669"/>
    <property type="project" value="TreeGrafter"/>
</dbReference>
<evidence type="ECO:0000313" key="5">
    <source>
        <dbReference type="Proteomes" id="UP000030693"/>
    </source>
</evidence>
<name>A0A058ZAE4_FONAL</name>
<comment type="similarity">
    <text evidence="1">Belongs to the band 7/mec-2 family. Flotillin subfamily.</text>
</comment>
<feature type="domain" description="Flotillin C-terminal" evidence="3">
    <location>
        <begin position="175"/>
        <end position="246"/>
    </location>
</feature>
<dbReference type="Pfam" id="PF15975">
    <property type="entry name" value="Flot"/>
    <property type="match status" value="1"/>
</dbReference>
<keyword evidence="2" id="KW-0175">Coiled coil</keyword>
<dbReference type="STRING" id="691883.A0A058ZAE4"/>